<dbReference type="EMBL" id="JAOYFB010000036">
    <property type="protein sequence ID" value="KAK4018218.1"/>
    <property type="molecule type" value="Genomic_DNA"/>
</dbReference>
<name>A0ABQ9ZZD2_9CRUS</name>
<evidence type="ECO:0000313" key="2">
    <source>
        <dbReference type="Proteomes" id="UP001234178"/>
    </source>
</evidence>
<sequence>MGRVPSLSLLSTLPACPSAIDPVRDWSSLLHTCNLHLEAISRLIVQQFRLEGKDHSSKNTRCSMDYHYTGRPISLIGVGYLCMDLQRVLLPQAIVHIQVPFLQYDTI</sequence>
<reference evidence="1 2" key="1">
    <citation type="journal article" date="2023" name="Nucleic Acids Res.">
        <title>The hologenome of Daphnia magna reveals possible DNA methylation and microbiome-mediated evolution of the host genome.</title>
        <authorList>
            <person name="Chaturvedi A."/>
            <person name="Li X."/>
            <person name="Dhandapani V."/>
            <person name="Marshall H."/>
            <person name="Kissane S."/>
            <person name="Cuenca-Cambronero M."/>
            <person name="Asole G."/>
            <person name="Calvet F."/>
            <person name="Ruiz-Romero M."/>
            <person name="Marangio P."/>
            <person name="Guigo R."/>
            <person name="Rago D."/>
            <person name="Mirbahai L."/>
            <person name="Eastwood N."/>
            <person name="Colbourne J.K."/>
            <person name="Zhou J."/>
            <person name="Mallon E."/>
            <person name="Orsini L."/>
        </authorList>
    </citation>
    <scope>NUCLEOTIDE SEQUENCE [LARGE SCALE GENOMIC DNA]</scope>
    <source>
        <strain evidence="1">LRV0_1</strain>
    </source>
</reference>
<accession>A0ABQ9ZZD2</accession>
<protein>
    <submittedName>
        <fullName evidence="1">Uncharacterized protein</fullName>
    </submittedName>
</protein>
<gene>
    <name evidence="1" type="ORF">OUZ56_000286</name>
</gene>
<comment type="caution">
    <text evidence="1">The sequence shown here is derived from an EMBL/GenBank/DDBJ whole genome shotgun (WGS) entry which is preliminary data.</text>
</comment>
<proteinExistence type="predicted"/>
<dbReference type="Proteomes" id="UP001234178">
    <property type="component" value="Unassembled WGS sequence"/>
</dbReference>
<organism evidence="1 2">
    <name type="scientific">Daphnia magna</name>
    <dbReference type="NCBI Taxonomy" id="35525"/>
    <lineage>
        <taxon>Eukaryota</taxon>
        <taxon>Metazoa</taxon>
        <taxon>Ecdysozoa</taxon>
        <taxon>Arthropoda</taxon>
        <taxon>Crustacea</taxon>
        <taxon>Branchiopoda</taxon>
        <taxon>Diplostraca</taxon>
        <taxon>Cladocera</taxon>
        <taxon>Anomopoda</taxon>
        <taxon>Daphniidae</taxon>
        <taxon>Daphnia</taxon>
    </lineage>
</organism>
<keyword evidence="2" id="KW-1185">Reference proteome</keyword>
<evidence type="ECO:0000313" key="1">
    <source>
        <dbReference type="EMBL" id="KAK4018218.1"/>
    </source>
</evidence>